<feature type="transmembrane region" description="Helical" evidence="1">
    <location>
        <begin position="20"/>
        <end position="41"/>
    </location>
</feature>
<sequence length="164" mass="18455">MGLRWEKSNCDEFLPCNTLLPLLSSLIILFLSSFSCFWKRFVLADMPDMSESTDSDSDEGSCDLDAACSLVTIELAPSCIALHSTLLRSESLSDAIASLSWSFSEFQPSVTFWVLFFSFCFLSAFRFLVVCFLLCFGIADVMHFCKRSSSESRLTELDEPFSSY</sequence>
<accession>A0A9D3S1A8</accession>
<keyword evidence="1" id="KW-0812">Transmembrane</keyword>
<keyword evidence="1" id="KW-1133">Transmembrane helix</keyword>
<evidence type="ECO:0000313" key="3">
    <source>
        <dbReference type="Proteomes" id="UP001044222"/>
    </source>
</evidence>
<keyword evidence="1" id="KW-0472">Membrane</keyword>
<dbReference type="EMBL" id="JAFIRN010000004">
    <property type="protein sequence ID" value="KAG5850903.1"/>
    <property type="molecule type" value="Genomic_DNA"/>
</dbReference>
<organism evidence="2 3">
    <name type="scientific">Anguilla anguilla</name>
    <name type="common">European freshwater eel</name>
    <name type="synonym">Muraena anguilla</name>
    <dbReference type="NCBI Taxonomy" id="7936"/>
    <lineage>
        <taxon>Eukaryota</taxon>
        <taxon>Metazoa</taxon>
        <taxon>Chordata</taxon>
        <taxon>Craniata</taxon>
        <taxon>Vertebrata</taxon>
        <taxon>Euteleostomi</taxon>
        <taxon>Actinopterygii</taxon>
        <taxon>Neopterygii</taxon>
        <taxon>Teleostei</taxon>
        <taxon>Anguilliformes</taxon>
        <taxon>Anguillidae</taxon>
        <taxon>Anguilla</taxon>
    </lineage>
</organism>
<dbReference type="AlphaFoldDB" id="A0A9D3S1A8"/>
<reference evidence="2" key="1">
    <citation type="submission" date="2021-01" db="EMBL/GenBank/DDBJ databases">
        <title>A chromosome-scale assembly of European eel, Anguilla anguilla.</title>
        <authorList>
            <person name="Henkel C."/>
            <person name="Jong-Raadsen S.A."/>
            <person name="Dufour S."/>
            <person name="Weltzien F.-A."/>
            <person name="Palstra A.P."/>
            <person name="Pelster B."/>
            <person name="Spaink H.P."/>
            <person name="Van Den Thillart G.E."/>
            <person name="Jansen H."/>
            <person name="Zahm M."/>
            <person name="Klopp C."/>
            <person name="Cedric C."/>
            <person name="Louis A."/>
            <person name="Berthelot C."/>
            <person name="Parey E."/>
            <person name="Roest Crollius H."/>
            <person name="Montfort J."/>
            <person name="Robinson-Rechavi M."/>
            <person name="Bucao C."/>
            <person name="Bouchez O."/>
            <person name="Gislard M."/>
            <person name="Lluch J."/>
            <person name="Milhes M."/>
            <person name="Lampietro C."/>
            <person name="Lopez Roques C."/>
            <person name="Donnadieu C."/>
            <person name="Braasch I."/>
            <person name="Desvignes T."/>
            <person name="Postlethwait J."/>
            <person name="Bobe J."/>
            <person name="Guiguen Y."/>
            <person name="Dirks R."/>
        </authorList>
    </citation>
    <scope>NUCLEOTIDE SEQUENCE</scope>
    <source>
        <strain evidence="2">Tag_6206</strain>
        <tissue evidence="2">Liver</tissue>
    </source>
</reference>
<dbReference type="Proteomes" id="UP001044222">
    <property type="component" value="Unassembled WGS sequence"/>
</dbReference>
<proteinExistence type="predicted"/>
<evidence type="ECO:0000313" key="2">
    <source>
        <dbReference type="EMBL" id="KAG5850903.1"/>
    </source>
</evidence>
<comment type="caution">
    <text evidence="2">The sequence shown here is derived from an EMBL/GenBank/DDBJ whole genome shotgun (WGS) entry which is preliminary data.</text>
</comment>
<protein>
    <submittedName>
        <fullName evidence="2">Uncharacterized protein</fullName>
    </submittedName>
</protein>
<gene>
    <name evidence="2" type="ORF">ANANG_G00087320</name>
</gene>
<name>A0A9D3S1A8_ANGAN</name>
<feature type="transmembrane region" description="Helical" evidence="1">
    <location>
        <begin position="110"/>
        <end position="139"/>
    </location>
</feature>
<keyword evidence="3" id="KW-1185">Reference proteome</keyword>
<evidence type="ECO:0000256" key="1">
    <source>
        <dbReference type="SAM" id="Phobius"/>
    </source>
</evidence>